<name>A0A1G9RA61_9HYPH</name>
<keyword evidence="2" id="KW-0489">Methyltransferase</keyword>
<dbReference type="GO" id="GO:0032259">
    <property type="term" value="P:methylation"/>
    <property type="evidence" value="ECO:0007669"/>
    <property type="project" value="UniProtKB-KW"/>
</dbReference>
<dbReference type="Pfam" id="PF05050">
    <property type="entry name" value="Methyltransf_21"/>
    <property type="match status" value="1"/>
</dbReference>
<feature type="domain" description="Methyltransferase FkbM" evidence="1">
    <location>
        <begin position="39"/>
        <end position="161"/>
    </location>
</feature>
<evidence type="ECO:0000313" key="2">
    <source>
        <dbReference type="EMBL" id="SDM19990.1"/>
    </source>
</evidence>
<dbReference type="Proteomes" id="UP000198704">
    <property type="component" value="Unassembled WGS sequence"/>
</dbReference>
<dbReference type="Gene3D" id="3.40.50.150">
    <property type="entry name" value="Vaccinia Virus protein VP39"/>
    <property type="match status" value="1"/>
</dbReference>
<dbReference type="PANTHER" id="PTHR36973">
    <property type="entry name" value="SLL1456 PROTEIN-RELATED"/>
    <property type="match status" value="1"/>
</dbReference>
<protein>
    <submittedName>
        <fullName evidence="2">Methyltransferase, FkbM family</fullName>
    </submittedName>
</protein>
<dbReference type="InterPro" id="IPR053188">
    <property type="entry name" value="FkbM_Methyltransferase"/>
</dbReference>
<proteinExistence type="predicted"/>
<dbReference type="OrthoDB" id="9814604at2"/>
<dbReference type="PANTHER" id="PTHR36973:SF4">
    <property type="entry name" value="NODULATION PROTEIN"/>
    <property type="match status" value="1"/>
</dbReference>
<dbReference type="EMBL" id="FNHS01000001">
    <property type="protein sequence ID" value="SDM19990.1"/>
    <property type="molecule type" value="Genomic_DNA"/>
</dbReference>
<dbReference type="NCBIfam" id="TIGR01444">
    <property type="entry name" value="fkbM_fam"/>
    <property type="match status" value="1"/>
</dbReference>
<dbReference type="InterPro" id="IPR029063">
    <property type="entry name" value="SAM-dependent_MTases_sf"/>
</dbReference>
<dbReference type="STRING" id="582672.SAMN05216360_101163"/>
<dbReference type="RefSeq" id="WP_091712513.1">
    <property type="nucleotide sequence ID" value="NZ_FNHS01000001.1"/>
</dbReference>
<keyword evidence="3" id="KW-1185">Reference proteome</keyword>
<organism evidence="2 3">
    <name type="scientific">Methylobacterium phyllostachyos</name>
    <dbReference type="NCBI Taxonomy" id="582672"/>
    <lineage>
        <taxon>Bacteria</taxon>
        <taxon>Pseudomonadati</taxon>
        <taxon>Pseudomonadota</taxon>
        <taxon>Alphaproteobacteria</taxon>
        <taxon>Hyphomicrobiales</taxon>
        <taxon>Methylobacteriaceae</taxon>
        <taxon>Methylobacterium</taxon>
    </lineage>
</organism>
<evidence type="ECO:0000313" key="3">
    <source>
        <dbReference type="Proteomes" id="UP000198704"/>
    </source>
</evidence>
<sequence>MRAPTKSNGLEVLKERQINFSSILDVGVFVGTPELIEAFPDKRHILFEPVAEFEAEIARNYANVNYRLVRAAVSESSGSTALETTSIVGGDSITHSSIGSGSHGAQRQVDMTSIDDFLDRNDETGPYLLKIDVDGFELQVLAGARRHVQDIPVIVVEVPRFELVPRMSAVAEMGYTLFDFFEPCYYDSAFWQADACFIRNDVFREKFLNINQNFVPEKFEIFRG</sequence>
<gene>
    <name evidence="2" type="ORF">SAMN05216360_101163</name>
</gene>
<dbReference type="GO" id="GO:0008171">
    <property type="term" value="F:O-methyltransferase activity"/>
    <property type="evidence" value="ECO:0007669"/>
    <property type="project" value="TreeGrafter"/>
</dbReference>
<dbReference type="InterPro" id="IPR006342">
    <property type="entry name" value="FkbM_mtfrase"/>
</dbReference>
<keyword evidence="2" id="KW-0808">Transferase</keyword>
<evidence type="ECO:0000259" key="1">
    <source>
        <dbReference type="Pfam" id="PF05050"/>
    </source>
</evidence>
<accession>A0A1G9RA61</accession>
<dbReference type="SUPFAM" id="SSF53335">
    <property type="entry name" value="S-adenosyl-L-methionine-dependent methyltransferases"/>
    <property type="match status" value="1"/>
</dbReference>
<reference evidence="3" key="1">
    <citation type="submission" date="2016-10" db="EMBL/GenBank/DDBJ databases">
        <authorList>
            <person name="Varghese N."/>
            <person name="Submissions S."/>
        </authorList>
    </citation>
    <scope>NUCLEOTIDE SEQUENCE [LARGE SCALE GENOMIC DNA]</scope>
    <source>
        <strain evidence="3">BL47</strain>
    </source>
</reference>
<dbReference type="AlphaFoldDB" id="A0A1G9RA61"/>